<feature type="compositionally biased region" description="Low complexity" evidence="1">
    <location>
        <begin position="24"/>
        <end position="38"/>
    </location>
</feature>
<dbReference type="Proteomes" id="UP001303889">
    <property type="component" value="Unassembled WGS sequence"/>
</dbReference>
<reference evidence="2" key="1">
    <citation type="journal article" date="2023" name="Mol. Phylogenet. Evol.">
        <title>Genome-scale phylogeny and comparative genomics of the fungal order Sordariales.</title>
        <authorList>
            <person name="Hensen N."/>
            <person name="Bonometti L."/>
            <person name="Westerberg I."/>
            <person name="Brannstrom I.O."/>
            <person name="Guillou S."/>
            <person name="Cros-Aarteil S."/>
            <person name="Calhoun S."/>
            <person name="Haridas S."/>
            <person name="Kuo A."/>
            <person name="Mondo S."/>
            <person name="Pangilinan J."/>
            <person name="Riley R."/>
            <person name="LaButti K."/>
            <person name="Andreopoulos B."/>
            <person name="Lipzen A."/>
            <person name="Chen C."/>
            <person name="Yan M."/>
            <person name="Daum C."/>
            <person name="Ng V."/>
            <person name="Clum A."/>
            <person name="Steindorff A."/>
            <person name="Ohm R.A."/>
            <person name="Martin F."/>
            <person name="Silar P."/>
            <person name="Natvig D.O."/>
            <person name="Lalanne C."/>
            <person name="Gautier V."/>
            <person name="Ament-Velasquez S.L."/>
            <person name="Kruys A."/>
            <person name="Hutchinson M.I."/>
            <person name="Powell A.J."/>
            <person name="Barry K."/>
            <person name="Miller A.N."/>
            <person name="Grigoriev I.V."/>
            <person name="Debuchy R."/>
            <person name="Gladieux P."/>
            <person name="Hiltunen Thoren M."/>
            <person name="Johannesson H."/>
        </authorList>
    </citation>
    <scope>NUCLEOTIDE SEQUENCE</scope>
    <source>
        <strain evidence="2">CBS 103.79</strain>
    </source>
</reference>
<reference evidence="2" key="2">
    <citation type="submission" date="2023-05" db="EMBL/GenBank/DDBJ databases">
        <authorList>
            <consortium name="Lawrence Berkeley National Laboratory"/>
            <person name="Steindorff A."/>
            <person name="Hensen N."/>
            <person name="Bonometti L."/>
            <person name="Westerberg I."/>
            <person name="Brannstrom I.O."/>
            <person name="Guillou S."/>
            <person name="Cros-Aarteil S."/>
            <person name="Calhoun S."/>
            <person name="Haridas S."/>
            <person name="Kuo A."/>
            <person name="Mondo S."/>
            <person name="Pangilinan J."/>
            <person name="Riley R."/>
            <person name="Labutti K."/>
            <person name="Andreopoulos B."/>
            <person name="Lipzen A."/>
            <person name="Chen C."/>
            <person name="Yanf M."/>
            <person name="Daum C."/>
            <person name="Ng V."/>
            <person name="Clum A."/>
            <person name="Ohm R."/>
            <person name="Martin F."/>
            <person name="Silar P."/>
            <person name="Natvig D."/>
            <person name="Lalanne C."/>
            <person name="Gautier V."/>
            <person name="Ament-Velasquez S.L."/>
            <person name="Kruys A."/>
            <person name="Hutchinson M.I."/>
            <person name="Powell A.J."/>
            <person name="Barry K."/>
            <person name="Miller A.N."/>
            <person name="Grigoriev I.V."/>
            <person name="Debuchy R."/>
            <person name="Gladieux P."/>
            <person name="Thoren M.H."/>
            <person name="Johannesson H."/>
        </authorList>
    </citation>
    <scope>NUCLEOTIDE SEQUENCE</scope>
    <source>
        <strain evidence="2">CBS 103.79</strain>
    </source>
</reference>
<sequence length="210" mass="22478">MLLPPPSPPPAPPPPTLFPPTHQPPTTTTATTTATTTLPTPPPIPTTAPPNTLLVSLLVYNGWPFADHWEYFVSSPADPEVGVVVQAAGDVRGGFWLEVKRGWRVGMVADRGGGVRRVGLGWVGEEYFRGDGDAGLEKLCGFEGVLFRARAPGKTLRSVDGKGGATAGRERITQRNCQTWVVEAAEEGVKEGIWGQEVVDYLRGASMMDC</sequence>
<accession>A0AAN6MC03</accession>
<organism evidence="2 3">
    <name type="scientific">Staphylotrichum tortipilum</name>
    <dbReference type="NCBI Taxonomy" id="2831512"/>
    <lineage>
        <taxon>Eukaryota</taxon>
        <taxon>Fungi</taxon>
        <taxon>Dikarya</taxon>
        <taxon>Ascomycota</taxon>
        <taxon>Pezizomycotina</taxon>
        <taxon>Sordariomycetes</taxon>
        <taxon>Sordariomycetidae</taxon>
        <taxon>Sordariales</taxon>
        <taxon>Chaetomiaceae</taxon>
        <taxon>Staphylotrichum</taxon>
    </lineage>
</organism>
<evidence type="ECO:0000256" key="1">
    <source>
        <dbReference type="SAM" id="MobiDB-lite"/>
    </source>
</evidence>
<feature type="compositionally biased region" description="Pro residues" evidence="1">
    <location>
        <begin position="1"/>
        <end position="23"/>
    </location>
</feature>
<protein>
    <submittedName>
        <fullName evidence="2">Uncharacterized protein</fullName>
    </submittedName>
</protein>
<evidence type="ECO:0000313" key="2">
    <source>
        <dbReference type="EMBL" id="KAK3898096.1"/>
    </source>
</evidence>
<proteinExistence type="predicted"/>
<feature type="region of interest" description="Disordered" evidence="1">
    <location>
        <begin position="1"/>
        <end position="47"/>
    </location>
</feature>
<evidence type="ECO:0000313" key="3">
    <source>
        <dbReference type="Proteomes" id="UP001303889"/>
    </source>
</evidence>
<gene>
    <name evidence="2" type="ORF">C8A05DRAFT_19265</name>
</gene>
<dbReference type="AlphaFoldDB" id="A0AAN6MC03"/>
<comment type="caution">
    <text evidence="2">The sequence shown here is derived from an EMBL/GenBank/DDBJ whole genome shotgun (WGS) entry which is preliminary data.</text>
</comment>
<name>A0AAN6MC03_9PEZI</name>
<dbReference type="EMBL" id="MU856002">
    <property type="protein sequence ID" value="KAK3898096.1"/>
    <property type="molecule type" value="Genomic_DNA"/>
</dbReference>
<dbReference type="Pfam" id="PF20174">
    <property type="entry name" value="DUF6540"/>
    <property type="match status" value="1"/>
</dbReference>
<dbReference type="InterPro" id="IPR046670">
    <property type="entry name" value="DUF6540"/>
</dbReference>
<keyword evidence="3" id="KW-1185">Reference proteome</keyword>